<keyword evidence="5" id="KW-0324">Glycolysis</keyword>
<evidence type="ECO:0000256" key="4">
    <source>
        <dbReference type="ARBA" id="ARBA00022432"/>
    </source>
</evidence>
<comment type="similarity">
    <text evidence="2">Belongs to the archaeal-type GPI family.</text>
</comment>
<evidence type="ECO:0000256" key="5">
    <source>
        <dbReference type="ARBA" id="ARBA00023152"/>
    </source>
</evidence>
<evidence type="ECO:0000313" key="9">
    <source>
        <dbReference type="Proteomes" id="UP000574717"/>
    </source>
</evidence>
<organism evidence="8 9">
    <name type="scientific">Candidatus Hakubella thermalkaliphila</name>
    <dbReference type="NCBI Taxonomy" id="2754717"/>
    <lineage>
        <taxon>Bacteria</taxon>
        <taxon>Bacillati</taxon>
        <taxon>Actinomycetota</taxon>
        <taxon>Actinomycetota incertae sedis</taxon>
        <taxon>Candidatus Hakubellales</taxon>
        <taxon>Candidatus Hakubellaceae</taxon>
        <taxon>Candidatus Hakubella</taxon>
    </lineage>
</organism>
<dbReference type="GO" id="GO:0006096">
    <property type="term" value="P:glycolytic process"/>
    <property type="evidence" value="ECO:0007669"/>
    <property type="project" value="UniProtKB-UniPathway"/>
</dbReference>
<evidence type="ECO:0000256" key="1">
    <source>
        <dbReference type="ARBA" id="ARBA00004926"/>
    </source>
</evidence>
<evidence type="ECO:0000256" key="3">
    <source>
        <dbReference type="ARBA" id="ARBA00011952"/>
    </source>
</evidence>
<dbReference type="Proteomes" id="UP000574717">
    <property type="component" value="Unassembled WGS sequence"/>
</dbReference>
<evidence type="ECO:0000313" key="8">
    <source>
        <dbReference type="EMBL" id="GFP19766.1"/>
    </source>
</evidence>
<keyword evidence="8" id="KW-0413">Isomerase</keyword>
<dbReference type="GO" id="GO:0005737">
    <property type="term" value="C:cytoplasm"/>
    <property type="evidence" value="ECO:0007669"/>
    <property type="project" value="InterPro"/>
</dbReference>
<dbReference type="InterPro" id="IPR014710">
    <property type="entry name" value="RmlC-like_jellyroll"/>
</dbReference>
<evidence type="ECO:0000259" key="7">
    <source>
        <dbReference type="Pfam" id="PF06560"/>
    </source>
</evidence>
<comment type="pathway">
    <text evidence="1">Carbohydrate degradation; glycolysis; D-glyceraldehyde 3-phosphate and glycerone phosphate from D-glucose: step 2/4.</text>
</comment>
<protein>
    <recommendedName>
        <fullName evidence="3">glucose-6-phosphate isomerase</fullName>
        <ecNumber evidence="3">5.3.1.9</ecNumber>
    </recommendedName>
</protein>
<dbReference type="Pfam" id="PF06560">
    <property type="entry name" value="GPI"/>
    <property type="match status" value="1"/>
</dbReference>
<dbReference type="InterPro" id="IPR010551">
    <property type="entry name" value="G6P_isomerase_prok"/>
</dbReference>
<keyword evidence="4" id="KW-0312">Gluconeogenesis</keyword>
<name>A0A6V8NMP7_9ACTN</name>
<evidence type="ECO:0000256" key="2">
    <source>
        <dbReference type="ARBA" id="ARBA00006542"/>
    </source>
</evidence>
<comment type="caution">
    <text evidence="8">The sequence shown here is derived from an EMBL/GenBank/DDBJ whole genome shotgun (WGS) entry which is preliminary data.</text>
</comment>
<proteinExistence type="inferred from homology"/>
<comment type="catalytic activity">
    <reaction evidence="6">
        <text>alpha-D-glucose 6-phosphate = beta-D-fructose 6-phosphate</text>
        <dbReference type="Rhea" id="RHEA:11816"/>
        <dbReference type="ChEBI" id="CHEBI:57634"/>
        <dbReference type="ChEBI" id="CHEBI:58225"/>
        <dbReference type="EC" id="5.3.1.9"/>
    </reaction>
</comment>
<dbReference type="AlphaFoldDB" id="A0A6V8NMP7"/>
<dbReference type="GO" id="GO:0004347">
    <property type="term" value="F:glucose-6-phosphate isomerase activity"/>
    <property type="evidence" value="ECO:0007669"/>
    <property type="project" value="UniProtKB-EC"/>
</dbReference>
<accession>A0A6V8NMP7</accession>
<dbReference type="InterPro" id="IPR011051">
    <property type="entry name" value="RmlC_Cupin_sf"/>
</dbReference>
<dbReference type="CDD" id="cd02218">
    <property type="entry name" value="cupin_PGI"/>
    <property type="match status" value="1"/>
</dbReference>
<evidence type="ECO:0000256" key="6">
    <source>
        <dbReference type="ARBA" id="ARBA00029321"/>
    </source>
</evidence>
<dbReference type="EMBL" id="BLRU01000136">
    <property type="protein sequence ID" value="GFP19766.1"/>
    <property type="molecule type" value="Genomic_DNA"/>
</dbReference>
<feature type="domain" description="Glucose-6-phosphate isomerase prokaryote" evidence="7">
    <location>
        <begin position="46"/>
        <end position="197"/>
    </location>
</feature>
<dbReference type="GO" id="GO:0006094">
    <property type="term" value="P:gluconeogenesis"/>
    <property type="evidence" value="ECO:0007669"/>
    <property type="project" value="UniProtKB-KW"/>
</dbReference>
<sequence>MDELKKTSGLPLAVDGEGKLIFGEGLTPVTAAVRFKQEMMAVLFAAEADSEDELYYMYRDVCRTEDRSVIAKHGLRYDVTVIRPGQVGSEYIKTAGHYHPLKQGTDSTYPEVYEVLSGRAHYLLQTKPDEDGVDAILVEALPGDKVLIPPGYGHITINPGATFLVMSNWVAAGFDSVYGVIKELGGGAYFELVSQGEDQQFVVNPRYLPAPRFSSRPVEDRPEFGLLRGHPMYQEFLKSPEKFDFLRSPEKYF</sequence>
<dbReference type="RefSeq" id="WP_176237050.1">
    <property type="nucleotide sequence ID" value="NZ_BLRU01000136.1"/>
</dbReference>
<dbReference type="EC" id="5.3.1.9" evidence="3"/>
<reference evidence="8 9" key="1">
    <citation type="journal article" date="2020" name="Front. Microbiol.">
        <title>Single-cell genomics of novel Actinobacteria with the Wood-Ljungdahl pathway discovered in a serpentinizing system.</title>
        <authorList>
            <person name="Merino N."/>
            <person name="Kawai M."/>
            <person name="Boyd E.S."/>
            <person name="Colman D.R."/>
            <person name="McGlynn S.E."/>
            <person name="Nealson K.H."/>
            <person name="Kurokawa K."/>
            <person name="Hongoh Y."/>
        </authorList>
    </citation>
    <scope>NUCLEOTIDE SEQUENCE [LARGE SCALE GENOMIC DNA]</scope>
    <source>
        <strain evidence="8 9">S03</strain>
    </source>
</reference>
<dbReference type="SUPFAM" id="SSF51182">
    <property type="entry name" value="RmlC-like cupins"/>
    <property type="match status" value="1"/>
</dbReference>
<dbReference type="UniPathway" id="UPA00109">
    <property type="reaction ID" value="UER00181"/>
</dbReference>
<gene>
    <name evidence="8" type="ORF">HKBW3S03_01270</name>
</gene>
<dbReference type="Gene3D" id="2.60.120.10">
    <property type="entry name" value="Jelly Rolls"/>
    <property type="match status" value="1"/>
</dbReference>